<dbReference type="InterPro" id="IPR013785">
    <property type="entry name" value="Aldolase_TIM"/>
</dbReference>
<feature type="non-terminal residue" evidence="2">
    <location>
        <position position="300"/>
    </location>
</feature>
<dbReference type="InterPro" id="IPR001585">
    <property type="entry name" value="TAL/FSA"/>
</dbReference>
<protein>
    <recommendedName>
        <fullName evidence="4">Transaldolase</fullName>
    </recommendedName>
</protein>
<dbReference type="PANTHER" id="PTHR10683:SF18">
    <property type="entry name" value="TRANSALDOLASE"/>
    <property type="match status" value="1"/>
</dbReference>
<dbReference type="Pfam" id="PF00923">
    <property type="entry name" value="TAL_FSA"/>
    <property type="match status" value="1"/>
</dbReference>
<name>A0A9P6EQA5_9AGAR</name>
<proteinExistence type="predicted"/>
<dbReference type="PANTHER" id="PTHR10683">
    <property type="entry name" value="TRANSALDOLASE"/>
    <property type="match status" value="1"/>
</dbReference>
<dbReference type="OrthoDB" id="2015515at2759"/>
<evidence type="ECO:0000313" key="3">
    <source>
        <dbReference type="Proteomes" id="UP000807306"/>
    </source>
</evidence>
<evidence type="ECO:0000256" key="1">
    <source>
        <dbReference type="ARBA" id="ARBA00023270"/>
    </source>
</evidence>
<keyword evidence="1" id="KW-0704">Schiff base</keyword>
<organism evidence="2 3">
    <name type="scientific">Crepidotus variabilis</name>
    <dbReference type="NCBI Taxonomy" id="179855"/>
    <lineage>
        <taxon>Eukaryota</taxon>
        <taxon>Fungi</taxon>
        <taxon>Dikarya</taxon>
        <taxon>Basidiomycota</taxon>
        <taxon>Agaricomycotina</taxon>
        <taxon>Agaricomycetes</taxon>
        <taxon>Agaricomycetidae</taxon>
        <taxon>Agaricales</taxon>
        <taxon>Agaricineae</taxon>
        <taxon>Crepidotaceae</taxon>
        <taxon>Crepidotus</taxon>
    </lineage>
</organism>
<dbReference type="InterPro" id="IPR018225">
    <property type="entry name" value="Transaldolase_AS"/>
</dbReference>
<dbReference type="EMBL" id="MU157827">
    <property type="protein sequence ID" value="KAF9534071.1"/>
    <property type="molecule type" value="Genomic_DNA"/>
</dbReference>
<sequence length="300" mass="32623">MNDASQSNALQTLHHVGITLAADGAQYLDISGFSPIDATTNPSLVYAAVINPEYKHHLEKALNDAVQNGSGHSMDHQVELAMDILLLHFASQILDRVPGRVSVSIDPRLFLPITSTPFDKPNFDRVLARCLEFNSLARRILPTDANIPYSSRLLLKIPATSLGIAIASVLENQYSIHTNLTLVFGTVQAVACAEAGVSVISPFVGRVKDFHESRGFVMPTKPDGLPDMVHHPGIQLVRRVKVAFVEKGYIGKPEIMACGFRSVQELVELCRIGSGGGADLITVQPELLAELKNQPPFFKP</sequence>
<dbReference type="Proteomes" id="UP000807306">
    <property type="component" value="Unassembled WGS sequence"/>
</dbReference>
<evidence type="ECO:0008006" key="4">
    <source>
        <dbReference type="Google" id="ProtNLM"/>
    </source>
</evidence>
<dbReference type="SUPFAM" id="SSF51569">
    <property type="entry name" value="Aldolase"/>
    <property type="match status" value="1"/>
</dbReference>
<evidence type="ECO:0000313" key="2">
    <source>
        <dbReference type="EMBL" id="KAF9534071.1"/>
    </source>
</evidence>
<dbReference type="PROSITE" id="PS01054">
    <property type="entry name" value="TRANSALDOLASE_1"/>
    <property type="match status" value="1"/>
</dbReference>
<comment type="caution">
    <text evidence="2">The sequence shown here is derived from an EMBL/GenBank/DDBJ whole genome shotgun (WGS) entry which is preliminary data.</text>
</comment>
<dbReference type="AlphaFoldDB" id="A0A9P6EQA5"/>
<accession>A0A9P6EQA5</accession>
<reference evidence="2" key="1">
    <citation type="submission" date="2020-11" db="EMBL/GenBank/DDBJ databases">
        <authorList>
            <consortium name="DOE Joint Genome Institute"/>
            <person name="Ahrendt S."/>
            <person name="Riley R."/>
            <person name="Andreopoulos W."/>
            <person name="Labutti K."/>
            <person name="Pangilinan J."/>
            <person name="Ruiz-Duenas F.J."/>
            <person name="Barrasa J.M."/>
            <person name="Sanchez-Garcia M."/>
            <person name="Camarero S."/>
            <person name="Miyauchi S."/>
            <person name="Serrano A."/>
            <person name="Linde D."/>
            <person name="Babiker R."/>
            <person name="Drula E."/>
            <person name="Ayuso-Fernandez I."/>
            <person name="Pacheco R."/>
            <person name="Padilla G."/>
            <person name="Ferreira P."/>
            <person name="Barriuso J."/>
            <person name="Kellner H."/>
            <person name="Castanera R."/>
            <person name="Alfaro M."/>
            <person name="Ramirez L."/>
            <person name="Pisabarro A.G."/>
            <person name="Kuo A."/>
            <person name="Tritt A."/>
            <person name="Lipzen A."/>
            <person name="He G."/>
            <person name="Yan M."/>
            <person name="Ng V."/>
            <person name="Cullen D."/>
            <person name="Martin F."/>
            <person name="Rosso M.-N."/>
            <person name="Henrissat B."/>
            <person name="Hibbett D."/>
            <person name="Martinez A.T."/>
            <person name="Grigoriev I.V."/>
        </authorList>
    </citation>
    <scope>NUCLEOTIDE SEQUENCE</scope>
    <source>
        <strain evidence="2">CBS 506.95</strain>
    </source>
</reference>
<keyword evidence="3" id="KW-1185">Reference proteome</keyword>
<dbReference type="Gene3D" id="3.20.20.70">
    <property type="entry name" value="Aldolase class I"/>
    <property type="match status" value="1"/>
</dbReference>
<gene>
    <name evidence="2" type="ORF">CPB83DRAFT_845054</name>
</gene>
<dbReference type="GO" id="GO:0005975">
    <property type="term" value="P:carbohydrate metabolic process"/>
    <property type="evidence" value="ECO:0007669"/>
    <property type="project" value="InterPro"/>
</dbReference>